<dbReference type="EMBL" id="BGPR01256453">
    <property type="protein sequence ID" value="GBM58385.1"/>
    <property type="molecule type" value="Genomic_DNA"/>
</dbReference>
<dbReference type="AlphaFoldDB" id="A0A4Y2GZX1"/>
<sequence>MLRIQDSIVQMLRIQDSIVQMLRIQECSVQMLRIQECSVQMLRSQECSVQMLRIQDSIVQMLRIQESIVQMLRIQDSIVRMLRIQELSGPRHRPSNSPCLQLVLDSPIVSLSIKIYRRVQKSLPPPPFSLVAFASLSLLQPETVFTEGCLGGAC</sequence>
<keyword evidence="3" id="KW-1185">Reference proteome</keyword>
<gene>
    <name evidence="2" type="ORF">AVEN_182783_1</name>
    <name evidence="1" type="ORF">AVEN_80959_1</name>
</gene>
<accession>A0A4Y2GZX1</accession>
<dbReference type="EMBL" id="BGPR01256405">
    <property type="protein sequence ID" value="GBM58233.1"/>
    <property type="molecule type" value="Genomic_DNA"/>
</dbReference>
<organism evidence="2 3">
    <name type="scientific">Araneus ventricosus</name>
    <name type="common">Orbweaver spider</name>
    <name type="synonym">Epeira ventricosa</name>
    <dbReference type="NCBI Taxonomy" id="182803"/>
    <lineage>
        <taxon>Eukaryota</taxon>
        <taxon>Metazoa</taxon>
        <taxon>Ecdysozoa</taxon>
        <taxon>Arthropoda</taxon>
        <taxon>Chelicerata</taxon>
        <taxon>Arachnida</taxon>
        <taxon>Araneae</taxon>
        <taxon>Araneomorphae</taxon>
        <taxon>Entelegynae</taxon>
        <taxon>Araneoidea</taxon>
        <taxon>Araneidae</taxon>
        <taxon>Araneus</taxon>
    </lineage>
</organism>
<dbReference type="Proteomes" id="UP000499080">
    <property type="component" value="Unassembled WGS sequence"/>
</dbReference>
<evidence type="ECO:0000313" key="1">
    <source>
        <dbReference type="EMBL" id="GBM58233.1"/>
    </source>
</evidence>
<protein>
    <submittedName>
        <fullName evidence="2">Uncharacterized protein</fullName>
    </submittedName>
</protein>
<reference evidence="2 3" key="1">
    <citation type="journal article" date="2019" name="Sci. Rep.">
        <title>Orb-weaving spider Araneus ventricosus genome elucidates the spidroin gene catalogue.</title>
        <authorList>
            <person name="Kono N."/>
            <person name="Nakamura H."/>
            <person name="Ohtoshi R."/>
            <person name="Moran D.A.P."/>
            <person name="Shinohara A."/>
            <person name="Yoshida Y."/>
            <person name="Fujiwara M."/>
            <person name="Mori M."/>
            <person name="Tomita M."/>
            <person name="Arakawa K."/>
        </authorList>
    </citation>
    <scope>NUCLEOTIDE SEQUENCE [LARGE SCALE GENOMIC DNA]</scope>
</reference>
<evidence type="ECO:0000313" key="3">
    <source>
        <dbReference type="Proteomes" id="UP000499080"/>
    </source>
</evidence>
<name>A0A4Y2GZX1_ARAVE</name>
<evidence type="ECO:0000313" key="2">
    <source>
        <dbReference type="EMBL" id="GBM58385.1"/>
    </source>
</evidence>
<proteinExistence type="predicted"/>
<comment type="caution">
    <text evidence="2">The sequence shown here is derived from an EMBL/GenBank/DDBJ whole genome shotgun (WGS) entry which is preliminary data.</text>
</comment>